<gene>
    <name evidence="1" type="ORF">IXB50_14635</name>
</gene>
<dbReference type="Proteomes" id="UP000717364">
    <property type="component" value="Unassembled WGS sequence"/>
</dbReference>
<dbReference type="PANTHER" id="PTHR38009:SF1">
    <property type="entry name" value="CONSERVED HYPOTHETICAL PHAGE TAIL PROTEIN"/>
    <property type="match status" value="1"/>
</dbReference>
<dbReference type="PANTHER" id="PTHR38009">
    <property type="entry name" value="CONSERVED HYPOTHETICAL PHAGE TAIL PROTEIN"/>
    <property type="match status" value="1"/>
</dbReference>
<comment type="caution">
    <text evidence="1">The sequence shown here is derived from an EMBL/GenBank/DDBJ whole genome shotgun (WGS) entry which is preliminary data.</text>
</comment>
<dbReference type="InterPro" id="IPR010667">
    <property type="entry name" value="Phage_T4_Gp19"/>
</dbReference>
<keyword evidence="2" id="KW-1185">Reference proteome</keyword>
<reference evidence="1" key="2">
    <citation type="journal article" date="2021" name="Mar. Drugs">
        <title>Genome Reduction and Secondary Metabolism of the Marine Sponge-Associated Cyanobacterium Leptothoe.</title>
        <authorList>
            <person name="Konstantinou D."/>
            <person name="Popin R.V."/>
            <person name="Fewer D.P."/>
            <person name="Sivonen K."/>
            <person name="Gkelis S."/>
        </authorList>
    </citation>
    <scope>NUCLEOTIDE SEQUENCE</scope>
    <source>
        <strain evidence="1">TAU-MAC 1115</strain>
    </source>
</reference>
<organism evidence="1 2">
    <name type="scientific">Leptothoe spongobia TAU-MAC 1115</name>
    <dbReference type="NCBI Taxonomy" id="1967444"/>
    <lineage>
        <taxon>Bacteria</taxon>
        <taxon>Bacillati</taxon>
        <taxon>Cyanobacteriota</taxon>
        <taxon>Cyanophyceae</taxon>
        <taxon>Nodosilineales</taxon>
        <taxon>Cymatolegaceae</taxon>
        <taxon>Leptothoe</taxon>
        <taxon>Leptothoe spongobia</taxon>
    </lineage>
</organism>
<dbReference type="Pfam" id="PF06841">
    <property type="entry name" value="Phage_T4_gp19"/>
    <property type="match status" value="1"/>
</dbReference>
<reference evidence="1" key="1">
    <citation type="submission" date="2020-11" db="EMBL/GenBank/DDBJ databases">
        <authorList>
            <person name="Konstantinou D."/>
            <person name="Gkelis S."/>
            <person name="Popin R."/>
            <person name="Fewer D."/>
            <person name="Sivonen K."/>
        </authorList>
    </citation>
    <scope>NUCLEOTIDE SEQUENCE</scope>
    <source>
        <strain evidence="1">TAU-MAC 1115</strain>
    </source>
</reference>
<dbReference type="NCBIfam" id="TIGR02241">
    <property type="entry name" value="conserved hypothetical phage tail region protein"/>
    <property type="match status" value="1"/>
</dbReference>
<dbReference type="GO" id="GO:0005198">
    <property type="term" value="F:structural molecule activity"/>
    <property type="evidence" value="ECO:0007669"/>
    <property type="project" value="InterPro"/>
</dbReference>
<accession>A0A947GKQ0</accession>
<sequence>MVEKNSFNDYEVLTNSRFYLEIDGMNELIIKKVSGLQITLEAAGDKKSFGVTKKGKSRMQATVSGVTSGSITVDFVATAEDMSMHDWYRASHPAIGPMEGGVSENAGERKTAALTVYNQGGSEAAMWQFTGVFPKSYKTSKMEPGSTELFTETVEFVYETCHRTQ</sequence>
<dbReference type="EMBL" id="JADOES010000030">
    <property type="protein sequence ID" value="MBT9316662.1"/>
    <property type="molecule type" value="Genomic_DNA"/>
</dbReference>
<evidence type="ECO:0000313" key="1">
    <source>
        <dbReference type="EMBL" id="MBT9316662.1"/>
    </source>
</evidence>
<evidence type="ECO:0000313" key="2">
    <source>
        <dbReference type="Proteomes" id="UP000717364"/>
    </source>
</evidence>
<proteinExistence type="predicted"/>
<protein>
    <submittedName>
        <fullName evidence="1">Phage tail protein</fullName>
    </submittedName>
</protein>
<name>A0A947GKQ0_9CYAN</name>
<dbReference type="AlphaFoldDB" id="A0A947GKQ0"/>
<dbReference type="InterPro" id="IPR011747">
    <property type="entry name" value="CHP02241"/>
</dbReference>
<dbReference type="RefSeq" id="WP_215609727.1">
    <property type="nucleotide sequence ID" value="NZ_JADOES010000030.1"/>
</dbReference>